<dbReference type="SUPFAM" id="SSF53474">
    <property type="entry name" value="alpha/beta-Hydrolases"/>
    <property type="match status" value="1"/>
</dbReference>
<evidence type="ECO:0000313" key="2">
    <source>
        <dbReference type="EMBL" id="CAB4746650.1"/>
    </source>
</evidence>
<protein>
    <submittedName>
        <fullName evidence="3">Unannotated protein</fullName>
    </submittedName>
</protein>
<evidence type="ECO:0000313" key="4">
    <source>
        <dbReference type="EMBL" id="CAB4922879.1"/>
    </source>
</evidence>
<organism evidence="3">
    <name type="scientific">freshwater metagenome</name>
    <dbReference type="NCBI Taxonomy" id="449393"/>
    <lineage>
        <taxon>unclassified sequences</taxon>
        <taxon>metagenomes</taxon>
        <taxon>ecological metagenomes</taxon>
    </lineage>
</organism>
<dbReference type="EMBL" id="CAFBLE010000005">
    <property type="protein sequence ID" value="CAB4865831.1"/>
    <property type="molecule type" value="Genomic_DNA"/>
</dbReference>
<dbReference type="AlphaFoldDB" id="A0A6J7D6L4"/>
<evidence type="ECO:0000313" key="3">
    <source>
        <dbReference type="EMBL" id="CAB4865831.1"/>
    </source>
</evidence>
<name>A0A6J7D6L4_9ZZZZ</name>
<evidence type="ECO:0000313" key="5">
    <source>
        <dbReference type="EMBL" id="CAB5058433.1"/>
    </source>
</evidence>
<dbReference type="EMBL" id="CAEZWT010000001">
    <property type="protein sequence ID" value="CAB4654467.1"/>
    <property type="molecule type" value="Genomic_DNA"/>
</dbReference>
<gene>
    <name evidence="1" type="ORF">UFOPK2289_00018</name>
    <name evidence="2" type="ORF">UFOPK2822_00547</name>
    <name evidence="3" type="ORF">UFOPK3346_00735</name>
    <name evidence="4" type="ORF">UFOPK3670_00775</name>
    <name evidence="5" type="ORF">UFOPK4308_00822</name>
</gene>
<accession>A0A6J7D6L4</accession>
<dbReference type="InterPro" id="IPR029058">
    <property type="entry name" value="AB_hydrolase_fold"/>
</dbReference>
<dbReference type="EMBL" id="CAEZZC010000005">
    <property type="protein sequence ID" value="CAB4746650.1"/>
    <property type="molecule type" value="Genomic_DNA"/>
</dbReference>
<evidence type="ECO:0000313" key="1">
    <source>
        <dbReference type="EMBL" id="CAB4654467.1"/>
    </source>
</evidence>
<proteinExistence type="predicted"/>
<dbReference type="EMBL" id="CAFBQL010000005">
    <property type="protein sequence ID" value="CAB5058433.1"/>
    <property type="molecule type" value="Genomic_DNA"/>
</dbReference>
<reference evidence="3" key="1">
    <citation type="submission" date="2020-05" db="EMBL/GenBank/DDBJ databases">
        <authorList>
            <person name="Chiriac C."/>
            <person name="Salcher M."/>
            <person name="Ghai R."/>
            <person name="Kavagutti S V."/>
        </authorList>
    </citation>
    <scope>NUCLEOTIDE SEQUENCE</scope>
</reference>
<dbReference type="Gene3D" id="3.40.50.1820">
    <property type="entry name" value="alpha/beta hydrolase"/>
    <property type="match status" value="1"/>
</dbReference>
<dbReference type="EMBL" id="CAFBMV010000005">
    <property type="protein sequence ID" value="CAB4922879.1"/>
    <property type="molecule type" value="Genomic_DNA"/>
</dbReference>
<sequence length="550" mass="56097">MSKLTSTKSRVFSLIAAASLVSMTLVSIPSAHAADAVCATVHYVETCNGATSDGAKYQSMVPANFNGTVFLYSHGYRYPVDIPASFPAAAGGGYKVANYMFAQVGPSAAVVGSLLAKGYGVVGSGFSVQGWNADKGLATDAELIPLFKAKYTKTTKVVAWGESLGGFITQALAEKYPTLVDAVAPMCMAAGSVEAELTMAGDALWGLKTFFDPSIVGHSYKAGLAGYAEAMGDIAKILTIASKIPAAVATDKWLDTSGAAGVALAAIPPRSALLLVGLMSGVPTQSAHFDSTTGPGPVDSADYSKFALAASPALATLENIAGAAILGVLATYDVELQAGGTVFDNSKTDYASRITNEAASFNLALSGNSAIKGMMGFLATASVAPRWTADAASVAKMRALVSHTGTINVPTIGLAATADATTPAGNLQWLADRAAEQLAASKVAAQAEYVKTGTFVSPKSKFLAIWNAPAASYTKFSGATPITSGPAANGTTHCNYTTAQYMAVAVLAAQAATTGAIPVGGGVKTIIRKAGGLAIDPNFRAPLLKFYNEQ</sequence>